<gene>
    <name evidence="1" type="ORF">CEXT_242401</name>
</gene>
<comment type="caution">
    <text evidence="1">The sequence shown here is derived from an EMBL/GenBank/DDBJ whole genome shotgun (WGS) entry which is preliminary data.</text>
</comment>
<protein>
    <submittedName>
        <fullName evidence="1">Uncharacterized protein</fullName>
    </submittedName>
</protein>
<evidence type="ECO:0000313" key="1">
    <source>
        <dbReference type="EMBL" id="GIY44690.1"/>
    </source>
</evidence>
<feature type="non-terminal residue" evidence="1">
    <location>
        <position position="14"/>
    </location>
</feature>
<proteinExistence type="predicted"/>
<evidence type="ECO:0000313" key="2">
    <source>
        <dbReference type="Proteomes" id="UP001054945"/>
    </source>
</evidence>
<keyword evidence="2" id="KW-1185">Reference proteome</keyword>
<accession>A0AAV4TIU9</accession>
<reference evidence="1 2" key="1">
    <citation type="submission" date="2021-06" db="EMBL/GenBank/DDBJ databases">
        <title>Caerostris extrusa draft genome.</title>
        <authorList>
            <person name="Kono N."/>
            <person name="Arakawa K."/>
        </authorList>
    </citation>
    <scope>NUCLEOTIDE SEQUENCE [LARGE SCALE GENOMIC DNA]</scope>
</reference>
<name>A0AAV4TIU9_CAEEX</name>
<organism evidence="1 2">
    <name type="scientific">Caerostris extrusa</name>
    <name type="common">Bark spider</name>
    <name type="synonym">Caerostris bankana</name>
    <dbReference type="NCBI Taxonomy" id="172846"/>
    <lineage>
        <taxon>Eukaryota</taxon>
        <taxon>Metazoa</taxon>
        <taxon>Ecdysozoa</taxon>
        <taxon>Arthropoda</taxon>
        <taxon>Chelicerata</taxon>
        <taxon>Arachnida</taxon>
        <taxon>Araneae</taxon>
        <taxon>Araneomorphae</taxon>
        <taxon>Entelegynae</taxon>
        <taxon>Araneoidea</taxon>
        <taxon>Araneidae</taxon>
        <taxon>Caerostris</taxon>
    </lineage>
</organism>
<dbReference type="Proteomes" id="UP001054945">
    <property type="component" value="Unassembled WGS sequence"/>
</dbReference>
<dbReference type="EMBL" id="BPLR01011180">
    <property type="protein sequence ID" value="GIY44690.1"/>
    <property type="molecule type" value="Genomic_DNA"/>
</dbReference>
<sequence length="14" mass="1722">MKKLKNRYNGQVSR</sequence>